<feature type="transmembrane region" description="Helical" evidence="10">
    <location>
        <begin position="254"/>
        <end position="279"/>
    </location>
</feature>
<evidence type="ECO:0000256" key="4">
    <source>
        <dbReference type="ARBA" id="ARBA00022692"/>
    </source>
</evidence>
<dbReference type="PANTHER" id="PTHR21137">
    <property type="entry name" value="ODORANT RECEPTOR"/>
    <property type="match status" value="1"/>
</dbReference>
<organism evidence="11 12">
    <name type="scientific">Tribolium castaneum</name>
    <name type="common">Red flour beetle</name>
    <dbReference type="NCBI Taxonomy" id="7070"/>
    <lineage>
        <taxon>Eukaryota</taxon>
        <taxon>Metazoa</taxon>
        <taxon>Ecdysozoa</taxon>
        <taxon>Arthropoda</taxon>
        <taxon>Hexapoda</taxon>
        <taxon>Insecta</taxon>
        <taxon>Pterygota</taxon>
        <taxon>Neoptera</taxon>
        <taxon>Endopterygota</taxon>
        <taxon>Coleoptera</taxon>
        <taxon>Polyphaga</taxon>
        <taxon>Cucujiformia</taxon>
        <taxon>Tenebrionidae</taxon>
        <taxon>Tenebrionidae incertae sedis</taxon>
        <taxon>Tribolium</taxon>
    </lineage>
</organism>
<evidence type="ECO:0000256" key="5">
    <source>
        <dbReference type="ARBA" id="ARBA00022725"/>
    </source>
</evidence>
<dbReference type="GO" id="GO:0050911">
    <property type="term" value="P:detection of chemical stimulus involved in sensory perception of smell"/>
    <property type="evidence" value="ECO:0000318"/>
    <property type="project" value="GO_Central"/>
</dbReference>
<dbReference type="EMBL" id="KQ971342">
    <property type="protein sequence ID" value="EFA04741.1"/>
    <property type="molecule type" value="Genomic_DNA"/>
</dbReference>
<evidence type="ECO:0000313" key="12">
    <source>
        <dbReference type="Proteomes" id="UP000007266"/>
    </source>
</evidence>
<keyword evidence="3 10" id="KW-0716">Sensory transduction</keyword>
<evidence type="ECO:0000256" key="10">
    <source>
        <dbReference type="RuleBase" id="RU351113"/>
    </source>
</evidence>
<dbReference type="GO" id="GO:0007165">
    <property type="term" value="P:signal transduction"/>
    <property type="evidence" value="ECO:0007669"/>
    <property type="project" value="UniProtKB-KW"/>
</dbReference>
<evidence type="ECO:0000256" key="8">
    <source>
        <dbReference type="ARBA" id="ARBA00023170"/>
    </source>
</evidence>
<feature type="transmembrane region" description="Helical" evidence="10">
    <location>
        <begin position="61"/>
        <end position="82"/>
    </location>
</feature>
<evidence type="ECO:0000256" key="6">
    <source>
        <dbReference type="ARBA" id="ARBA00022989"/>
    </source>
</evidence>
<dbReference type="PANTHER" id="PTHR21137:SF35">
    <property type="entry name" value="ODORANT RECEPTOR 19A-RELATED"/>
    <property type="match status" value="1"/>
</dbReference>
<feature type="transmembrane region" description="Helical" evidence="10">
    <location>
        <begin position="116"/>
        <end position="136"/>
    </location>
</feature>
<evidence type="ECO:0000256" key="7">
    <source>
        <dbReference type="ARBA" id="ARBA00023136"/>
    </source>
</evidence>
<keyword evidence="9 10" id="KW-0807">Transducer</keyword>
<dbReference type="PhylomeDB" id="D6WJL0"/>
<comment type="subcellular location">
    <subcellularLocation>
        <location evidence="1 10">Cell membrane</location>
        <topology evidence="1 10">Multi-pass membrane protein</topology>
    </subcellularLocation>
</comment>
<keyword evidence="6 10" id="KW-1133">Transmembrane helix</keyword>
<dbReference type="GO" id="GO:0005549">
    <property type="term" value="F:odorant binding"/>
    <property type="evidence" value="ECO:0007669"/>
    <property type="project" value="InterPro"/>
</dbReference>
<evidence type="ECO:0000313" key="11">
    <source>
        <dbReference type="EMBL" id="EFA04741.1"/>
    </source>
</evidence>
<keyword evidence="7 10" id="KW-0472">Membrane</keyword>
<dbReference type="GO" id="GO:0005886">
    <property type="term" value="C:plasma membrane"/>
    <property type="evidence" value="ECO:0000318"/>
    <property type="project" value="GO_Central"/>
</dbReference>
<evidence type="ECO:0000256" key="2">
    <source>
        <dbReference type="ARBA" id="ARBA00022475"/>
    </source>
</evidence>
<name>D6WJL0_TRICA</name>
<evidence type="ECO:0000256" key="1">
    <source>
        <dbReference type="ARBA" id="ARBA00004651"/>
    </source>
</evidence>
<evidence type="ECO:0000256" key="9">
    <source>
        <dbReference type="ARBA" id="ARBA00023224"/>
    </source>
</evidence>
<evidence type="ECO:0000256" key="3">
    <source>
        <dbReference type="ARBA" id="ARBA00022606"/>
    </source>
</evidence>
<dbReference type="InParanoid" id="D6WJL0"/>
<keyword evidence="12" id="KW-1185">Reference proteome</keyword>
<proteinExistence type="inferred from homology"/>
<dbReference type="HOGENOM" id="CLU_059644_1_0_1"/>
<accession>D6WJL0</accession>
<comment type="similarity">
    <text evidence="10">Belongs to the insect chemoreceptor superfamily. Heteromeric odorant receptor channel (TC 1.A.69) family.</text>
</comment>
<comment type="caution">
    <text evidence="10">Lacks conserved residue(s) required for the propagation of feature annotation.</text>
</comment>
<dbReference type="Proteomes" id="UP000007266">
    <property type="component" value="Linkage group 5"/>
</dbReference>
<dbReference type="InterPro" id="IPR004117">
    <property type="entry name" value="7tm6_olfct_rcpt"/>
</dbReference>
<sequence>MNYKKQFAKDDRLKTLKLMASDVFQSKTVKIILTVVFLVHFIANSLTIYFVLYVFETKLFINYASVFFSEFYPMLAILTIIFKGDVVQNLTDEITFWTIDSASKNLQHEIKLKIKFLTAFVIINSFTVVMGSFSYVQQLSDDVNLFLAIRLIRDYFPNYSTILEFFYRMTYPICGYLMAVHAYQCLYYTQHINFQLQMFTEVITELNNSKTSSLLENHLFYNRTYQTNTEQRLKFCIKRSQEFIKICVTKNKEIGSLIPGFAICGLFLGIGITFFLSTGTFTTEYYLRMGVTSICGATTFSALIWSAQTTETMTSDLVMVINEVNWYNFNQTNKKLYLTFLMNTMKERKIKFTENYSVNYQLGLAIVRGIYSVISVVASKRQH</sequence>
<keyword evidence="5 10" id="KW-0552">Olfaction</keyword>
<reference evidence="11 12" key="2">
    <citation type="journal article" date="2010" name="Nucleic Acids Res.">
        <title>BeetleBase in 2010: revisions to provide comprehensive genomic information for Tribolium castaneum.</title>
        <authorList>
            <person name="Kim H.S."/>
            <person name="Murphy T."/>
            <person name="Xia J."/>
            <person name="Caragea D."/>
            <person name="Park Y."/>
            <person name="Beeman R.W."/>
            <person name="Lorenzen M.D."/>
            <person name="Butcher S."/>
            <person name="Manak J.R."/>
            <person name="Brown S.J."/>
        </authorList>
    </citation>
    <scope>GENOME REANNOTATION</scope>
    <source>
        <strain evidence="11 12">Georgia GA2</strain>
    </source>
</reference>
<keyword evidence="8 10" id="KW-0675">Receptor</keyword>
<keyword evidence="4 10" id="KW-0812">Transmembrane</keyword>
<dbReference type="GO" id="GO:0004984">
    <property type="term" value="F:olfactory receptor activity"/>
    <property type="evidence" value="ECO:0000318"/>
    <property type="project" value="GO_Central"/>
</dbReference>
<protein>
    <recommendedName>
        <fullName evidence="10">Odorant receptor</fullName>
    </recommendedName>
</protein>
<gene>
    <name evidence="11" type="primary">Or330</name>
    <name evidence="11" type="ORF">TcasGA2_TC030437</name>
</gene>
<feature type="transmembrane region" description="Helical" evidence="10">
    <location>
        <begin position="165"/>
        <end position="188"/>
    </location>
</feature>
<reference evidence="11 12" key="1">
    <citation type="journal article" date="2008" name="Nature">
        <title>The genome of the model beetle and pest Tribolium castaneum.</title>
        <authorList>
            <consortium name="Tribolium Genome Sequencing Consortium"/>
            <person name="Richards S."/>
            <person name="Gibbs R.A."/>
            <person name="Weinstock G.M."/>
            <person name="Brown S.J."/>
            <person name="Denell R."/>
            <person name="Beeman R.W."/>
            <person name="Gibbs R."/>
            <person name="Beeman R.W."/>
            <person name="Brown S.J."/>
            <person name="Bucher G."/>
            <person name="Friedrich M."/>
            <person name="Grimmelikhuijzen C.J."/>
            <person name="Klingler M."/>
            <person name="Lorenzen M."/>
            <person name="Richards S."/>
            <person name="Roth S."/>
            <person name="Schroder R."/>
            <person name="Tautz D."/>
            <person name="Zdobnov E.M."/>
            <person name="Muzny D."/>
            <person name="Gibbs R.A."/>
            <person name="Weinstock G.M."/>
            <person name="Attaway T."/>
            <person name="Bell S."/>
            <person name="Buhay C.J."/>
            <person name="Chandrabose M.N."/>
            <person name="Chavez D."/>
            <person name="Clerk-Blankenburg K.P."/>
            <person name="Cree A."/>
            <person name="Dao M."/>
            <person name="Davis C."/>
            <person name="Chacko J."/>
            <person name="Dinh H."/>
            <person name="Dugan-Rocha S."/>
            <person name="Fowler G."/>
            <person name="Garner T.T."/>
            <person name="Garnes J."/>
            <person name="Gnirke A."/>
            <person name="Hawes A."/>
            <person name="Hernandez J."/>
            <person name="Hines S."/>
            <person name="Holder M."/>
            <person name="Hume J."/>
            <person name="Jhangiani S.N."/>
            <person name="Joshi V."/>
            <person name="Khan Z.M."/>
            <person name="Jackson L."/>
            <person name="Kovar C."/>
            <person name="Kowis A."/>
            <person name="Lee S."/>
            <person name="Lewis L.R."/>
            <person name="Margolis J."/>
            <person name="Morgan M."/>
            <person name="Nazareth L.V."/>
            <person name="Nguyen N."/>
            <person name="Okwuonu G."/>
            <person name="Parker D."/>
            <person name="Richards S."/>
            <person name="Ruiz S.J."/>
            <person name="Santibanez J."/>
            <person name="Savard J."/>
            <person name="Scherer S.E."/>
            <person name="Schneider B."/>
            <person name="Sodergren E."/>
            <person name="Tautz D."/>
            <person name="Vattahil S."/>
            <person name="Villasana D."/>
            <person name="White C.S."/>
            <person name="Wright R."/>
            <person name="Park Y."/>
            <person name="Beeman R.W."/>
            <person name="Lord J."/>
            <person name="Oppert B."/>
            <person name="Lorenzen M."/>
            <person name="Brown S."/>
            <person name="Wang L."/>
            <person name="Savard J."/>
            <person name="Tautz D."/>
            <person name="Richards S."/>
            <person name="Weinstock G."/>
            <person name="Gibbs R.A."/>
            <person name="Liu Y."/>
            <person name="Worley K."/>
            <person name="Weinstock G."/>
            <person name="Elsik C.G."/>
            <person name="Reese J.T."/>
            <person name="Elhaik E."/>
            <person name="Landan G."/>
            <person name="Graur D."/>
            <person name="Arensburger P."/>
            <person name="Atkinson P."/>
            <person name="Beeman R.W."/>
            <person name="Beidler J."/>
            <person name="Brown S.J."/>
            <person name="Demuth J.P."/>
            <person name="Drury D.W."/>
            <person name="Du Y.Z."/>
            <person name="Fujiwara H."/>
            <person name="Lorenzen M."/>
            <person name="Maselli V."/>
            <person name="Osanai M."/>
            <person name="Park Y."/>
            <person name="Robertson H.M."/>
            <person name="Tu Z."/>
            <person name="Wang J.J."/>
            <person name="Wang S."/>
            <person name="Richards S."/>
            <person name="Song H."/>
            <person name="Zhang L."/>
            <person name="Sodergren E."/>
            <person name="Werner D."/>
            <person name="Stanke M."/>
            <person name="Morgenstern B."/>
            <person name="Solovyev V."/>
            <person name="Kosarev P."/>
            <person name="Brown G."/>
            <person name="Chen H.C."/>
            <person name="Ermolaeva O."/>
            <person name="Hlavina W."/>
            <person name="Kapustin Y."/>
            <person name="Kiryutin B."/>
            <person name="Kitts P."/>
            <person name="Maglott D."/>
            <person name="Pruitt K."/>
            <person name="Sapojnikov V."/>
            <person name="Souvorov A."/>
            <person name="Mackey A.J."/>
            <person name="Waterhouse R.M."/>
            <person name="Wyder S."/>
            <person name="Zdobnov E.M."/>
            <person name="Zdobnov E.M."/>
            <person name="Wyder S."/>
            <person name="Kriventseva E.V."/>
            <person name="Kadowaki T."/>
            <person name="Bork P."/>
            <person name="Aranda M."/>
            <person name="Bao R."/>
            <person name="Beermann A."/>
            <person name="Berns N."/>
            <person name="Bolognesi R."/>
            <person name="Bonneton F."/>
            <person name="Bopp D."/>
            <person name="Brown S.J."/>
            <person name="Bucher G."/>
            <person name="Butts T."/>
            <person name="Chaumot A."/>
            <person name="Denell R.E."/>
            <person name="Ferrier D.E."/>
            <person name="Friedrich M."/>
            <person name="Gordon C.M."/>
            <person name="Jindra M."/>
            <person name="Klingler M."/>
            <person name="Lan Q."/>
            <person name="Lattorff H.M."/>
            <person name="Laudet V."/>
            <person name="von Levetsow C."/>
            <person name="Liu Z."/>
            <person name="Lutz R."/>
            <person name="Lynch J.A."/>
            <person name="da Fonseca R.N."/>
            <person name="Posnien N."/>
            <person name="Reuter R."/>
            <person name="Roth S."/>
            <person name="Savard J."/>
            <person name="Schinko J.B."/>
            <person name="Schmitt C."/>
            <person name="Schoppmeier M."/>
            <person name="Schroder R."/>
            <person name="Shippy T.D."/>
            <person name="Simonnet F."/>
            <person name="Marques-Souza H."/>
            <person name="Tautz D."/>
            <person name="Tomoyasu Y."/>
            <person name="Trauner J."/>
            <person name="Van der Zee M."/>
            <person name="Vervoort M."/>
            <person name="Wittkopp N."/>
            <person name="Wimmer E.A."/>
            <person name="Yang X."/>
            <person name="Jones A.K."/>
            <person name="Sattelle D.B."/>
            <person name="Ebert P.R."/>
            <person name="Nelson D."/>
            <person name="Scott J.G."/>
            <person name="Beeman R.W."/>
            <person name="Muthukrishnan S."/>
            <person name="Kramer K.J."/>
            <person name="Arakane Y."/>
            <person name="Beeman R.W."/>
            <person name="Zhu Q."/>
            <person name="Hogenkamp D."/>
            <person name="Dixit R."/>
            <person name="Oppert B."/>
            <person name="Jiang H."/>
            <person name="Zou Z."/>
            <person name="Marshall J."/>
            <person name="Elpidina E."/>
            <person name="Vinokurov K."/>
            <person name="Oppert C."/>
            <person name="Zou Z."/>
            <person name="Evans J."/>
            <person name="Lu Z."/>
            <person name="Zhao P."/>
            <person name="Sumathipala N."/>
            <person name="Altincicek B."/>
            <person name="Vilcinskas A."/>
            <person name="Williams M."/>
            <person name="Hultmark D."/>
            <person name="Hetru C."/>
            <person name="Jiang H."/>
            <person name="Grimmelikhuijzen C.J."/>
            <person name="Hauser F."/>
            <person name="Cazzamali G."/>
            <person name="Williamson M."/>
            <person name="Park Y."/>
            <person name="Li B."/>
            <person name="Tanaka Y."/>
            <person name="Predel R."/>
            <person name="Neupert S."/>
            <person name="Schachtner J."/>
            <person name="Verleyen P."/>
            <person name="Raible F."/>
            <person name="Bork P."/>
            <person name="Friedrich M."/>
            <person name="Walden K.K."/>
            <person name="Robertson H.M."/>
            <person name="Angeli S."/>
            <person name="Foret S."/>
            <person name="Bucher G."/>
            <person name="Schuetz S."/>
            <person name="Maleszka R."/>
            <person name="Wimmer E.A."/>
            <person name="Beeman R.W."/>
            <person name="Lorenzen M."/>
            <person name="Tomoyasu Y."/>
            <person name="Miller S.C."/>
            <person name="Grossmann D."/>
            <person name="Bucher G."/>
        </authorList>
    </citation>
    <scope>NUCLEOTIDE SEQUENCE [LARGE SCALE GENOMIC DNA]</scope>
    <source>
        <strain evidence="11 12">Georgia GA2</strain>
    </source>
</reference>
<dbReference type="AlphaFoldDB" id="D6WJL0"/>
<feature type="transmembrane region" description="Helical" evidence="10">
    <location>
        <begin position="285"/>
        <end position="305"/>
    </location>
</feature>
<keyword evidence="2" id="KW-1003">Cell membrane</keyword>
<feature type="transmembrane region" description="Helical" evidence="10">
    <location>
        <begin position="31"/>
        <end position="55"/>
    </location>
</feature>